<protein>
    <submittedName>
        <fullName evidence="2">Uncharacterized protein</fullName>
    </submittedName>
</protein>
<dbReference type="AlphaFoldDB" id="A0A918I3H9"/>
<keyword evidence="3" id="KW-1185">Reference proteome</keyword>
<evidence type="ECO:0000256" key="1">
    <source>
        <dbReference type="SAM" id="MobiDB-lite"/>
    </source>
</evidence>
<comment type="caution">
    <text evidence="2">The sequence shown here is derived from an EMBL/GenBank/DDBJ whole genome shotgun (WGS) entry which is preliminary data.</text>
</comment>
<reference evidence="2" key="1">
    <citation type="journal article" date="2014" name="Int. J. Syst. Evol. Microbiol.">
        <title>Complete genome sequence of Corynebacterium casei LMG S-19264T (=DSM 44701T), isolated from a smear-ripened cheese.</title>
        <authorList>
            <consortium name="US DOE Joint Genome Institute (JGI-PGF)"/>
            <person name="Walter F."/>
            <person name="Albersmeier A."/>
            <person name="Kalinowski J."/>
            <person name="Ruckert C."/>
        </authorList>
    </citation>
    <scope>NUCLEOTIDE SEQUENCE</scope>
    <source>
        <strain evidence="2">JCM 4391</strain>
    </source>
</reference>
<proteinExistence type="predicted"/>
<evidence type="ECO:0000313" key="3">
    <source>
        <dbReference type="Proteomes" id="UP000636661"/>
    </source>
</evidence>
<reference evidence="2" key="2">
    <citation type="submission" date="2020-09" db="EMBL/GenBank/DDBJ databases">
        <authorList>
            <person name="Sun Q."/>
            <person name="Ohkuma M."/>
        </authorList>
    </citation>
    <scope>NUCLEOTIDE SEQUENCE</scope>
    <source>
        <strain evidence="2">JCM 4391</strain>
    </source>
</reference>
<dbReference type="Proteomes" id="UP000636661">
    <property type="component" value="Unassembled WGS sequence"/>
</dbReference>
<dbReference type="EMBL" id="BMTP01000021">
    <property type="protein sequence ID" value="GGU63342.1"/>
    <property type="molecule type" value="Genomic_DNA"/>
</dbReference>
<organism evidence="2 3">
    <name type="scientific">Streptomyces lavendofoliae</name>
    <dbReference type="NCBI Taxonomy" id="67314"/>
    <lineage>
        <taxon>Bacteria</taxon>
        <taxon>Bacillati</taxon>
        <taxon>Actinomycetota</taxon>
        <taxon>Actinomycetes</taxon>
        <taxon>Kitasatosporales</taxon>
        <taxon>Streptomycetaceae</taxon>
        <taxon>Streptomyces</taxon>
    </lineage>
</organism>
<sequence length="117" mass="12406">MPISLRENGTLRHIDPDGGLWLYGPAPQGCTVIKPSWLPNAPGLSPAGSRSAMLRAFTGRVAFTVLLARLALHPAIASESTLGSISSPEELRHAGLQLGRVPEDMGQVGRNRSRQGS</sequence>
<accession>A0A918I3H9</accession>
<evidence type="ECO:0000313" key="2">
    <source>
        <dbReference type="EMBL" id="GGU63342.1"/>
    </source>
</evidence>
<name>A0A918I3H9_9ACTN</name>
<gene>
    <name evidence="2" type="ORF">GCM10010274_60110</name>
</gene>
<feature type="region of interest" description="Disordered" evidence="1">
    <location>
        <begin position="94"/>
        <end position="117"/>
    </location>
</feature>